<dbReference type="EMBL" id="CP010904">
    <property type="protein sequence ID" value="AKJ64602.1"/>
    <property type="molecule type" value="Genomic_DNA"/>
</dbReference>
<reference evidence="1 2" key="2">
    <citation type="journal article" date="2016" name="ISME J.">
        <title>Characterization of the first cultured representative of Verrucomicrobia subdivision 5 indicates the proposal of a novel phylum.</title>
        <authorList>
            <person name="Spring S."/>
            <person name="Bunk B."/>
            <person name="Sproer C."/>
            <person name="Schumann P."/>
            <person name="Rohde M."/>
            <person name="Tindall B.J."/>
            <person name="Klenk H.P."/>
        </authorList>
    </citation>
    <scope>NUCLEOTIDE SEQUENCE [LARGE SCALE GENOMIC DNA]</scope>
    <source>
        <strain evidence="1 2">L21-Fru-AB</strain>
    </source>
</reference>
<name>A0A0G3EGP9_9BACT</name>
<proteinExistence type="predicted"/>
<reference evidence="2" key="1">
    <citation type="submission" date="2015-02" db="EMBL/GenBank/DDBJ databases">
        <title>Description and complete genome sequence of the first cultured representative of the subdivision 5 of the Verrucomicrobia phylum.</title>
        <authorList>
            <person name="Spring S."/>
            <person name="Bunk B."/>
            <person name="Sproer C."/>
            <person name="Klenk H.-P."/>
        </authorList>
    </citation>
    <scope>NUCLEOTIDE SEQUENCE [LARGE SCALE GENOMIC DNA]</scope>
    <source>
        <strain evidence="2">L21-Fru-AB</strain>
    </source>
</reference>
<organism evidence="1 2">
    <name type="scientific">Kiritimatiella glycovorans</name>
    <dbReference type="NCBI Taxonomy" id="1307763"/>
    <lineage>
        <taxon>Bacteria</taxon>
        <taxon>Pseudomonadati</taxon>
        <taxon>Kiritimatiellota</taxon>
        <taxon>Kiritimatiellia</taxon>
        <taxon>Kiritimatiellales</taxon>
        <taxon>Kiritimatiellaceae</taxon>
        <taxon>Kiritimatiella</taxon>
    </lineage>
</organism>
<accession>A0A0G3EGP9</accession>
<gene>
    <name evidence="1" type="ORF">L21SP4_01354</name>
</gene>
<dbReference type="Proteomes" id="UP000035268">
    <property type="component" value="Chromosome"/>
</dbReference>
<dbReference type="STRING" id="1307763.L21SP4_01354"/>
<dbReference type="KEGG" id="vbl:L21SP4_01354"/>
<protein>
    <submittedName>
        <fullName evidence="1">Uncharacterized protein</fullName>
    </submittedName>
</protein>
<evidence type="ECO:0000313" key="1">
    <source>
        <dbReference type="EMBL" id="AKJ64602.1"/>
    </source>
</evidence>
<evidence type="ECO:0000313" key="2">
    <source>
        <dbReference type="Proteomes" id="UP000035268"/>
    </source>
</evidence>
<sequence>MRLALACSQDFRALDDTVSDRVIIPSAHMGFLSTSPETGHFSTGASATNVLSLTYAPDETWGVNETHEFGFMAAPGDDERQVGAVFETHNRNAGLTVDASGRPAGFSPMRGVWEVSVPYYAGVEKGVIRSTDISVSNAFPGAADLVVDHRSAWGGFAASYLRDEAGSPDFAEMQHYINYPENAGVGESGGGRQYYRHTVPEDEVLRYTFQTLYRGGNTNAAGFHYDWIQRDTLSHRPNLQAISHYTINRQGDYSGTPLPEDG</sequence>
<keyword evidence="2" id="KW-1185">Reference proteome</keyword>
<dbReference type="AlphaFoldDB" id="A0A0G3EGP9"/>